<dbReference type="Proteomes" id="UP000666240">
    <property type="component" value="Unassembled WGS sequence"/>
</dbReference>
<comment type="caution">
    <text evidence="1">The sequence shown here is derived from an EMBL/GenBank/DDBJ whole genome shotgun (WGS) entry which is preliminary data.</text>
</comment>
<dbReference type="EMBL" id="JAGIYY010000004">
    <property type="protein sequence ID" value="MBP0439545.1"/>
    <property type="molecule type" value="Genomic_DNA"/>
</dbReference>
<sequence>MPHDAARAVPGTFPMPAWWRDHAFTLREIAEFLGAPKATVDHWFDIARAAGIGVGQKKGGRRFYSAHEVFAACLLGKLREHSIPVSNTTISSAFAFACHPDGKPRTIADNAMWRLYGENGAAVEVEAWLCWSAARAYAAQHFD</sequence>
<protein>
    <submittedName>
        <fullName evidence="1">MerR family transcriptional regulator</fullName>
    </submittedName>
</protein>
<dbReference type="AlphaFoldDB" id="A0A8J7UK57"/>
<evidence type="ECO:0000313" key="2">
    <source>
        <dbReference type="Proteomes" id="UP000666240"/>
    </source>
</evidence>
<organism evidence="1 2">
    <name type="scientific">Tianweitania sediminis</name>
    <dbReference type="NCBI Taxonomy" id="1502156"/>
    <lineage>
        <taxon>Bacteria</taxon>
        <taxon>Pseudomonadati</taxon>
        <taxon>Pseudomonadota</taxon>
        <taxon>Alphaproteobacteria</taxon>
        <taxon>Hyphomicrobiales</taxon>
        <taxon>Phyllobacteriaceae</taxon>
        <taxon>Tianweitania</taxon>
    </lineage>
</organism>
<gene>
    <name evidence="1" type="ORF">J5Y06_12860</name>
</gene>
<accession>A0A8J7UK57</accession>
<dbReference type="RefSeq" id="WP_209335589.1">
    <property type="nucleotide sequence ID" value="NZ_JAGIYY010000004.1"/>
</dbReference>
<name>A0A8J7UK57_9HYPH</name>
<evidence type="ECO:0000313" key="1">
    <source>
        <dbReference type="EMBL" id="MBP0439545.1"/>
    </source>
</evidence>
<reference evidence="1" key="1">
    <citation type="submission" date="2021-03" db="EMBL/GenBank/DDBJ databases">
        <title>Genome sequencing and assembly of Tianweitania sediminis.</title>
        <authorList>
            <person name="Chhetri G."/>
        </authorList>
    </citation>
    <scope>NUCLEOTIDE SEQUENCE</scope>
    <source>
        <strain evidence="1">Z8</strain>
    </source>
</reference>
<proteinExistence type="predicted"/>
<keyword evidence="2" id="KW-1185">Reference proteome</keyword>